<gene>
    <name evidence="1" type="ORF">LSALG_LOCUS37028</name>
</gene>
<proteinExistence type="predicted"/>
<dbReference type="Proteomes" id="UP001177003">
    <property type="component" value="Chromosome 8"/>
</dbReference>
<dbReference type="AlphaFoldDB" id="A0AA36EJF4"/>
<keyword evidence="2" id="KW-1185">Reference proteome</keyword>
<reference evidence="1" key="1">
    <citation type="submission" date="2023-04" db="EMBL/GenBank/DDBJ databases">
        <authorList>
            <person name="Vijverberg K."/>
            <person name="Xiong W."/>
            <person name="Schranz E."/>
        </authorList>
    </citation>
    <scope>NUCLEOTIDE SEQUENCE</scope>
</reference>
<evidence type="ECO:0000313" key="2">
    <source>
        <dbReference type="Proteomes" id="UP001177003"/>
    </source>
</evidence>
<protein>
    <submittedName>
        <fullName evidence="1">Uncharacterized protein</fullName>
    </submittedName>
</protein>
<organism evidence="1 2">
    <name type="scientific">Lactuca saligna</name>
    <name type="common">Willowleaf lettuce</name>
    <dbReference type="NCBI Taxonomy" id="75948"/>
    <lineage>
        <taxon>Eukaryota</taxon>
        <taxon>Viridiplantae</taxon>
        <taxon>Streptophyta</taxon>
        <taxon>Embryophyta</taxon>
        <taxon>Tracheophyta</taxon>
        <taxon>Spermatophyta</taxon>
        <taxon>Magnoliopsida</taxon>
        <taxon>eudicotyledons</taxon>
        <taxon>Gunneridae</taxon>
        <taxon>Pentapetalae</taxon>
        <taxon>asterids</taxon>
        <taxon>campanulids</taxon>
        <taxon>Asterales</taxon>
        <taxon>Asteraceae</taxon>
        <taxon>Cichorioideae</taxon>
        <taxon>Cichorieae</taxon>
        <taxon>Lactucinae</taxon>
        <taxon>Lactuca</taxon>
    </lineage>
</organism>
<evidence type="ECO:0000313" key="1">
    <source>
        <dbReference type="EMBL" id="CAI9298254.1"/>
    </source>
</evidence>
<dbReference type="EMBL" id="OX465084">
    <property type="protein sequence ID" value="CAI9298254.1"/>
    <property type="molecule type" value="Genomic_DNA"/>
</dbReference>
<name>A0AA36EJF4_LACSI</name>
<accession>A0AA36EJF4</accession>
<sequence>MEFSLQQLELLAGKKITFKDICSQVDTKLNYTLQQNGALNIRVESLVRKFLDKEKLLLDREAKLSHLGNDLYWIFKDGIVRIVDKIIEFPYSFHGVGRIKNMSFVASKESGREVLRKAVVVGTFNPNASSSNSSHSGEMVDEIDTFISYNYDSMMKLSSLDINGIF</sequence>